<protein>
    <submittedName>
        <fullName evidence="2">Lactoylglutathione lyase</fullName>
    </submittedName>
</protein>
<proteinExistence type="predicted"/>
<evidence type="ECO:0000313" key="2">
    <source>
        <dbReference type="EMBL" id="OFI47935.1"/>
    </source>
</evidence>
<dbReference type="InterPro" id="IPR004360">
    <property type="entry name" value="Glyas_Fos-R_dOase_dom"/>
</dbReference>
<dbReference type="RefSeq" id="WP_070787043.1">
    <property type="nucleotide sequence ID" value="NZ_MKIQ01000002.1"/>
</dbReference>
<accession>A0A9Q5JHZ3</accession>
<comment type="caution">
    <text evidence="2">The sequence shown here is derived from an EMBL/GenBank/DDBJ whole genome shotgun (WGS) entry which is preliminary data.</text>
</comment>
<name>A0A9Q5JHZ3_9LACT</name>
<dbReference type="AlphaFoldDB" id="A0A9Q5JHZ3"/>
<dbReference type="Proteomes" id="UP000177273">
    <property type="component" value="Unassembled WGS sequence"/>
</dbReference>
<dbReference type="InterPro" id="IPR037523">
    <property type="entry name" value="VOC_core"/>
</dbReference>
<dbReference type="Pfam" id="PF00903">
    <property type="entry name" value="Glyoxalase"/>
    <property type="match status" value="1"/>
</dbReference>
<keyword evidence="2" id="KW-0456">Lyase</keyword>
<dbReference type="OrthoDB" id="9800322at2"/>
<dbReference type="PANTHER" id="PTHR35006">
    <property type="entry name" value="GLYOXALASE FAMILY PROTEIN (AFU_ORTHOLOGUE AFUA_5G14830)"/>
    <property type="match status" value="1"/>
</dbReference>
<evidence type="ECO:0000259" key="1">
    <source>
        <dbReference type="PROSITE" id="PS51819"/>
    </source>
</evidence>
<dbReference type="EMBL" id="MKIQ01000002">
    <property type="protein sequence ID" value="OFI47935.1"/>
    <property type="molecule type" value="Genomic_DNA"/>
</dbReference>
<dbReference type="CDD" id="cd07262">
    <property type="entry name" value="VOC_like"/>
    <property type="match status" value="1"/>
</dbReference>
<dbReference type="SUPFAM" id="SSF54593">
    <property type="entry name" value="Glyoxalase/Bleomycin resistance protein/Dihydroxybiphenyl dioxygenase"/>
    <property type="match status" value="1"/>
</dbReference>
<sequence>MINHLAIGVKNHQASQKFYRETLNALGYVIHYFGDDYTNFSDGISADPFGDFAIYEGEVYPMHLAFEAKSNKQVDEFYKAAINNGGFDNGAPGYRVNYHENYYACFIVDPDGYRIEAVCHNGQAH</sequence>
<dbReference type="InterPro" id="IPR029068">
    <property type="entry name" value="Glyas_Bleomycin-R_OHBP_Dase"/>
</dbReference>
<dbReference type="PROSITE" id="PS51819">
    <property type="entry name" value="VOC"/>
    <property type="match status" value="1"/>
</dbReference>
<evidence type="ECO:0000313" key="3">
    <source>
        <dbReference type="Proteomes" id="UP000177273"/>
    </source>
</evidence>
<organism evidence="2 3">
    <name type="scientific">Floricoccus penangensis</name>
    <dbReference type="NCBI Taxonomy" id="1859475"/>
    <lineage>
        <taxon>Bacteria</taxon>
        <taxon>Bacillati</taxon>
        <taxon>Bacillota</taxon>
        <taxon>Bacilli</taxon>
        <taxon>Lactobacillales</taxon>
        <taxon>Streptococcaceae</taxon>
        <taxon>Floricoccus</taxon>
    </lineage>
</organism>
<keyword evidence="3" id="KW-1185">Reference proteome</keyword>
<dbReference type="Gene3D" id="3.10.180.10">
    <property type="entry name" value="2,3-Dihydroxybiphenyl 1,2-Dioxygenase, domain 1"/>
    <property type="match status" value="1"/>
</dbReference>
<dbReference type="PANTHER" id="PTHR35006:SF2">
    <property type="entry name" value="GLYOXALASE FAMILY PROTEIN (AFU_ORTHOLOGUE AFUA_5G14830)"/>
    <property type="match status" value="1"/>
</dbReference>
<reference evidence="3" key="1">
    <citation type="submission" date="2016-09" db="EMBL/GenBank/DDBJ databases">
        <title>Draft genome sequence of a novel species of the family Streptococcaceae isolated from flowers.</title>
        <authorList>
            <person name="Chuah L.-O."/>
            <person name="Yap K.-P."/>
            <person name="Thong K.L."/>
            <person name="Liong M.T."/>
            <person name="Ahmad R."/>
            <person name="Rusul G."/>
        </authorList>
    </citation>
    <scope>NUCLEOTIDE SEQUENCE [LARGE SCALE GENOMIC DNA]</scope>
    <source>
        <strain evidence="3">HibF3</strain>
    </source>
</reference>
<gene>
    <name evidence="2" type="ORF">BG262_08055</name>
</gene>
<dbReference type="GO" id="GO:0016829">
    <property type="term" value="F:lyase activity"/>
    <property type="evidence" value="ECO:0007669"/>
    <property type="project" value="UniProtKB-KW"/>
</dbReference>
<feature type="domain" description="VOC" evidence="1">
    <location>
        <begin position="1"/>
        <end position="120"/>
    </location>
</feature>